<evidence type="ECO:0000259" key="13">
    <source>
        <dbReference type="PROSITE" id="PS51281"/>
    </source>
</evidence>
<dbReference type="AlphaFoldDB" id="A0AAN6ZAA6"/>
<dbReference type="InterPro" id="IPR001611">
    <property type="entry name" value="Leu-rich_rpt"/>
</dbReference>
<dbReference type="FunFam" id="1.10.8.10:FF:000018">
    <property type="entry name" value="Nuclear RNA export factor 1"/>
    <property type="match status" value="1"/>
</dbReference>
<dbReference type="PROSITE" id="PS51450">
    <property type="entry name" value="LRR"/>
    <property type="match status" value="1"/>
</dbReference>
<dbReference type="InterPro" id="IPR057125">
    <property type="entry name" value="NXF1/2/3/5-like_LRR"/>
</dbReference>
<keyword evidence="3" id="KW-0813">Transport</keyword>
<dbReference type="PROSITE" id="PS51281">
    <property type="entry name" value="TAP_C"/>
    <property type="match status" value="1"/>
</dbReference>
<dbReference type="Gene3D" id="1.10.8.10">
    <property type="entry name" value="DNA helicase RuvA subunit, C-terminal domain"/>
    <property type="match status" value="1"/>
</dbReference>
<dbReference type="SUPFAM" id="SSF46934">
    <property type="entry name" value="UBA-like"/>
    <property type="match status" value="1"/>
</dbReference>
<comment type="caution">
    <text evidence="14">The sequence shown here is derived from an EMBL/GenBank/DDBJ whole genome shotgun (WGS) entry which is preliminary data.</text>
</comment>
<dbReference type="SUPFAM" id="SSF52058">
    <property type="entry name" value="L domain-like"/>
    <property type="match status" value="1"/>
</dbReference>
<evidence type="ECO:0000256" key="5">
    <source>
        <dbReference type="ARBA" id="ARBA00022614"/>
    </source>
</evidence>
<feature type="domain" description="TAP-C" evidence="13">
    <location>
        <begin position="599"/>
        <end position="653"/>
    </location>
</feature>
<comment type="subcellular location">
    <subcellularLocation>
        <location evidence="1">Nucleus</location>
    </subcellularLocation>
</comment>
<dbReference type="FunFam" id="3.80.10.10:FF:000296">
    <property type="entry name" value="mRNA export factor MEX67"/>
    <property type="match status" value="1"/>
</dbReference>
<gene>
    <name evidence="14" type="ORF">BT67DRAFT_429616</name>
</gene>
<dbReference type="GO" id="GO:0016973">
    <property type="term" value="P:poly(A)+ mRNA export from nucleus"/>
    <property type="evidence" value="ECO:0007669"/>
    <property type="project" value="TreeGrafter"/>
</dbReference>
<proteinExistence type="inferred from homology"/>
<dbReference type="InterPro" id="IPR009060">
    <property type="entry name" value="UBA-like_sf"/>
</dbReference>
<dbReference type="PANTHER" id="PTHR10662:SF22">
    <property type="entry name" value="NUCLEAR RNA EXPORT FACTOR 1"/>
    <property type="match status" value="1"/>
</dbReference>
<dbReference type="Pfam" id="PF24048">
    <property type="entry name" value="LRR_NXF1-5"/>
    <property type="match status" value="1"/>
</dbReference>
<sequence>MAPPTGPRGGGAPKNAPRAPRGTRGGGIGKRYSTPRTDRDGDVTMDGPANARNAGKPPTGPSGRGKLGGKGSGSRGGRPTRTSTRIAQHISDHLLEPAGRGSGPRSQHNKTTLKILGLKNSKAANNADGGLRSLLDFLERKSSREKPIALGRGVIDGDYVWVKVNKDDAPNVLWLNGYTYAGAPLTIEETTDPMPGQGPGAKMSQSAMDTRQKFTTVLARRYNAEQKILDLSALGTDPTLTSLGIFGSQALAEKSFKALVHLAGTEYKTPEEKTAAIQAVSLARNEIPDVGLVFSLAFSLPRLRRLDLSENKLDTLSKLTKWRHEFRFLEELHLSGNPVVTQPNYATEITSWFPNLRILDGQQVRTPEEADAALKASYPTPLPRLASNLRDGDNQVASTFLRAVFPLFDHDRPTLAAQFYDEDSHFTVTFVADSPSDPASKTCLKFSRNIQSLGARNPATLQRMFSGGNVIADLWRLLPATRHPSLDQADQWLIDGHTFPHLADPSGHGFAMGLMINVNGQCEEADVAESLFGTRTFSRCFILGPSKPGAPYPYRVLSDHLTLHTWSPHDMNMGGQTPAPVAAVPAVAAVGGTPLLDDATKAQMIQALSAQTGMNAHYSELCLAGAANWNFDLALQSFEVQKANIPADAFIAPGAV</sequence>
<dbReference type="Gene3D" id="3.80.10.10">
    <property type="entry name" value="Ribonuclease Inhibitor"/>
    <property type="match status" value="1"/>
</dbReference>
<evidence type="ECO:0000256" key="9">
    <source>
        <dbReference type="ARBA" id="ARBA00055253"/>
    </source>
</evidence>
<evidence type="ECO:0000256" key="11">
    <source>
        <dbReference type="SAM" id="MobiDB-lite"/>
    </source>
</evidence>
<dbReference type="InterPro" id="IPR002075">
    <property type="entry name" value="NTF2_dom"/>
</dbReference>
<evidence type="ECO:0000256" key="3">
    <source>
        <dbReference type="ARBA" id="ARBA00022448"/>
    </source>
</evidence>
<evidence type="ECO:0000313" key="14">
    <source>
        <dbReference type="EMBL" id="KAK4130433.1"/>
    </source>
</evidence>
<dbReference type="InterPro" id="IPR030217">
    <property type="entry name" value="NXF_fam"/>
</dbReference>
<keyword evidence="8" id="KW-0539">Nucleus</keyword>
<keyword evidence="4" id="KW-0963">Cytoplasm</keyword>
<dbReference type="EMBL" id="MU853436">
    <property type="protein sequence ID" value="KAK4130433.1"/>
    <property type="molecule type" value="Genomic_DNA"/>
</dbReference>
<keyword evidence="5" id="KW-0433">Leucine-rich repeat</keyword>
<evidence type="ECO:0000256" key="1">
    <source>
        <dbReference type="ARBA" id="ARBA00004123"/>
    </source>
</evidence>
<keyword evidence="7" id="KW-0509">mRNA transport</keyword>
<reference evidence="14" key="2">
    <citation type="submission" date="2023-05" db="EMBL/GenBank/DDBJ databases">
        <authorList>
            <consortium name="Lawrence Berkeley National Laboratory"/>
            <person name="Steindorff A."/>
            <person name="Hensen N."/>
            <person name="Bonometti L."/>
            <person name="Westerberg I."/>
            <person name="Brannstrom I.O."/>
            <person name="Guillou S."/>
            <person name="Cros-Aarteil S."/>
            <person name="Calhoun S."/>
            <person name="Haridas S."/>
            <person name="Kuo A."/>
            <person name="Mondo S."/>
            <person name="Pangilinan J."/>
            <person name="Riley R."/>
            <person name="Labutti K."/>
            <person name="Andreopoulos B."/>
            <person name="Lipzen A."/>
            <person name="Chen C."/>
            <person name="Yanf M."/>
            <person name="Daum C."/>
            <person name="Ng V."/>
            <person name="Clum A."/>
            <person name="Ohm R."/>
            <person name="Martin F."/>
            <person name="Silar P."/>
            <person name="Natvig D."/>
            <person name="Lalanne C."/>
            <person name="Gautier V."/>
            <person name="Ament-Velasquez S.L."/>
            <person name="Kruys A."/>
            <person name="Hutchinson M.I."/>
            <person name="Powell A.J."/>
            <person name="Barry K."/>
            <person name="Miller A.N."/>
            <person name="Grigoriev I.V."/>
            <person name="Debuchy R."/>
            <person name="Gladieux P."/>
            <person name="Thoren M.H."/>
            <person name="Johannesson H."/>
        </authorList>
    </citation>
    <scope>NUCLEOTIDE SEQUENCE</scope>
    <source>
        <strain evidence="14">CBS 123565</strain>
    </source>
</reference>
<dbReference type="Proteomes" id="UP001304895">
    <property type="component" value="Unassembled WGS sequence"/>
</dbReference>
<accession>A0AAN6ZAA6</accession>
<dbReference type="PANTHER" id="PTHR10662">
    <property type="entry name" value="NUCLEAR RNA EXPORT FACTOR"/>
    <property type="match status" value="1"/>
</dbReference>
<evidence type="ECO:0000256" key="2">
    <source>
        <dbReference type="ARBA" id="ARBA00009285"/>
    </source>
</evidence>
<keyword evidence="6" id="KW-0677">Repeat</keyword>
<evidence type="ECO:0000256" key="8">
    <source>
        <dbReference type="ARBA" id="ARBA00023242"/>
    </source>
</evidence>
<dbReference type="InterPro" id="IPR018222">
    <property type="entry name" value="Nuclear_transport_factor_2_euk"/>
</dbReference>
<dbReference type="Pfam" id="PF03943">
    <property type="entry name" value="TAP_C"/>
    <property type="match status" value="1"/>
</dbReference>
<dbReference type="InterPro" id="IPR032675">
    <property type="entry name" value="LRR_dom_sf"/>
</dbReference>
<dbReference type="Gene3D" id="3.10.450.50">
    <property type="match status" value="1"/>
</dbReference>
<keyword evidence="15" id="KW-1185">Reference proteome</keyword>
<dbReference type="SMART" id="SM00804">
    <property type="entry name" value="TAP_C"/>
    <property type="match status" value="1"/>
</dbReference>
<name>A0AAN6ZAA6_9PEZI</name>
<evidence type="ECO:0000256" key="6">
    <source>
        <dbReference type="ARBA" id="ARBA00022737"/>
    </source>
</evidence>
<feature type="compositionally biased region" description="Gly residues" evidence="11">
    <location>
        <begin position="62"/>
        <end position="76"/>
    </location>
</feature>
<feature type="region of interest" description="Disordered" evidence="11">
    <location>
        <begin position="1"/>
        <end position="82"/>
    </location>
</feature>
<dbReference type="InterPro" id="IPR005637">
    <property type="entry name" value="TAP_C_dom"/>
</dbReference>
<comment type="function">
    <text evidence="9">Involved in the export of mRNA from the nucleus to the cytoplasm.</text>
</comment>
<reference evidence="14" key="1">
    <citation type="journal article" date="2023" name="Mol. Phylogenet. Evol.">
        <title>Genome-scale phylogeny and comparative genomics of the fungal order Sordariales.</title>
        <authorList>
            <person name="Hensen N."/>
            <person name="Bonometti L."/>
            <person name="Westerberg I."/>
            <person name="Brannstrom I.O."/>
            <person name="Guillou S."/>
            <person name="Cros-Aarteil S."/>
            <person name="Calhoun S."/>
            <person name="Haridas S."/>
            <person name="Kuo A."/>
            <person name="Mondo S."/>
            <person name="Pangilinan J."/>
            <person name="Riley R."/>
            <person name="LaButti K."/>
            <person name="Andreopoulos B."/>
            <person name="Lipzen A."/>
            <person name="Chen C."/>
            <person name="Yan M."/>
            <person name="Daum C."/>
            <person name="Ng V."/>
            <person name="Clum A."/>
            <person name="Steindorff A."/>
            <person name="Ohm R.A."/>
            <person name="Martin F."/>
            <person name="Silar P."/>
            <person name="Natvig D.O."/>
            <person name="Lalanne C."/>
            <person name="Gautier V."/>
            <person name="Ament-Velasquez S.L."/>
            <person name="Kruys A."/>
            <person name="Hutchinson M.I."/>
            <person name="Powell A.J."/>
            <person name="Barry K."/>
            <person name="Miller A.N."/>
            <person name="Grigoriev I.V."/>
            <person name="Debuchy R."/>
            <person name="Gladieux P."/>
            <person name="Hiltunen Thoren M."/>
            <person name="Johannesson H."/>
        </authorList>
    </citation>
    <scope>NUCLEOTIDE SEQUENCE</scope>
    <source>
        <strain evidence="14">CBS 123565</strain>
    </source>
</reference>
<dbReference type="PROSITE" id="PS50177">
    <property type="entry name" value="NTF2_DOMAIN"/>
    <property type="match status" value="1"/>
</dbReference>
<dbReference type="GO" id="GO:0042272">
    <property type="term" value="C:nuclear RNA export factor complex"/>
    <property type="evidence" value="ECO:0007669"/>
    <property type="project" value="UniProtKB-ARBA"/>
</dbReference>
<evidence type="ECO:0000256" key="4">
    <source>
        <dbReference type="ARBA" id="ARBA00022490"/>
    </source>
</evidence>
<dbReference type="GO" id="GO:0003723">
    <property type="term" value="F:RNA binding"/>
    <property type="evidence" value="ECO:0007669"/>
    <property type="project" value="TreeGrafter"/>
</dbReference>
<comment type="similarity">
    <text evidence="2">Belongs to the NXF family.</text>
</comment>
<evidence type="ECO:0000313" key="15">
    <source>
        <dbReference type="Proteomes" id="UP001304895"/>
    </source>
</evidence>
<evidence type="ECO:0000256" key="10">
    <source>
        <dbReference type="ARBA" id="ARBA00069694"/>
    </source>
</evidence>
<dbReference type="CDD" id="cd14342">
    <property type="entry name" value="UBA_TAP-C"/>
    <property type="match status" value="1"/>
</dbReference>
<evidence type="ECO:0000256" key="7">
    <source>
        <dbReference type="ARBA" id="ARBA00022816"/>
    </source>
</evidence>
<dbReference type="InterPro" id="IPR032710">
    <property type="entry name" value="NTF2-like_dom_sf"/>
</dbReference>
<feature type="domain" description="NTF2" evidence="12">
    <location>
        <begin position="396"/>
        <end position="563"/>
    </location>
</feature>
<dbReference type="Pfam" id="PF22602">
    <property type="entry name" value="NXF_NTF2"/>
    <property type="match status" value="1"/>
</dbReference>
<protein>
    <recommendedName>
        <fullName evidence="10">mRNA export factor MEX67</fullName>
    </recommendedName>
</protein>
<evidence type="ECO:0000259" key="12">
    <source>
        <dbReference type="PROSITE" id="PS50177"/>
    </source>
</evidence>
<organism evidence="14 15">
    <name type="scientific">Trichocladium antarcticum</name>
    <dbReference type="NCBI Taxonomy" id="1450529"/>
    <lineage>
        <taxon>Eukaryota</taxon>
        <taxon>Fungi</taxon>
        <taxon>Dikarya</taxon>
        <taxon>Ascomycota</taxon>
        <taxon>Pezizomycotina</taxon>
        <taxon>Sordariomycetes</taxon>
        <taxon>Sordariomycetidae</taxon>
        <taxon>Sordariales</taxon>
        <taxon>Chaetomiaceae</taxon>
        <taxon>Trichocladium</taxon>
    </lineage>
</organism>
<dbReference type="SUPFAM" id="SSF54427">
    <property type="entry name" value="NTF2-like"/>
    <property type="match status" value="1"/>
</dbReference>